<comment type="caution">
    <text evidence="2">The sequence shown here is derived from an EMBL/GenBank/DDBJ whole genome shotgun (WGS) entry which is preliminary data.</text>
</comment>
<gene>
    <name evidence="2" type="ORF">Hamer_G002203</name>
</gene>
<feature type="compositionally biased region" description="Polar residues" evidence="1">
    <location>
        <begin position="30"/>
        <end position="48"/>
    </location>
</feature>
<feature type="region of interest" description="Disordered" evidence="1">
    <location>
        <begin position="76"/>
        <end position="164"/>
    </location>
</feature>
<dbReference type="Proteomes" id="UP000747542">
    <property type="component" value="Unassembled WGS sequence"/>
</dbReference>
<evidence type="ECO:0000313" key="2">
    <source>
        <dbReference type="EMBL" id="KAG7163127.1"/>
    </source>
</evidence>
<proteinExistence type="predicted"/>
<name>A0A8J5JRT3_HOMAM</name>
<reference evidence="2" key="1">
    <citation type="journal article" date="2021" name="Sci. Adv.">
        <title>The American lobster genome reveals insights on longevity, neural, and immune adaptations.</title>
        <authorList>
            <person name="Polinski J.M."/>
            <person name="Zimin A.V."/>
            <person name="Clark K.F."/>
            <person name="Kohn A.B."/>
            <person name="Sadowski N."/>
            <person name="Timp W."/>
            <person name="Ptitsyn A."/>
            <person name="Khanna P."/>
            <person name="Romanova D.Y."/>
            <person name="Williams P."/>
            <person name="Greenwood S.J."/>
            <person name="Moroz L.L."/>
            <person name="Walt D.R."/>
            <person name="Bodnar A.G."/>
        </authorList>
    </citation>
    <scope>NUCLEOTIDE SEQUENCE</scope>
    <source>
        <strain evidence="2">GMGI-L3</strain>
    </source>
</reference>
<evidence type="ECO:0000313" key="3">
    <source>
        <dbReference type="Proteomes" id="UP000747542"/>
    </source>
</evidence>
<feature type="region of interest" description="Disordered" evidence="1">
    <location>
        <begin position="28"/>
        <end position="56"/>
    </location>
</feature>
<sequence length="164" mass="17382">MGGIYSPANITNTRSPIWWARGAHNHIQPELTTPTPRPSTHNVANTASGWDPTSGGKVEGTTVMASCWRGMGVLLGTCVPSRPTDPHPAHTPTPRVAHPSPTPPSTGASGRTLSGSPSRSRHHHHQQHQQEQHQSSEGAGTTCWCDLQQPRPPPLAAATTQGPT</sequence>
<organism evidence="2 3">
    <name type="scientific">Homarus americanus</name>
    <name type="common">American lobster</name>
    <dbReference type="NCBI Taxonomy" id="6706"/>
    <lineage>
        <taxon>Eukaryota</taxon>
        <taxon>Metazoa</taxon>
        <taxon>Ecdysozoa</taxon>
        <taxon>Arthropoda</taxon>
        <taxon>Crustacea</taxon>
        <taxon>Multicrustacea</taxon>
        <taxon>Malacostraca</taxon>
        <taxon>Eumalacostraca</taxon>
        <taxon>Eucarida</taxon>
        <taxon>Decapoda</taxon>
        <taxon>Pleocyemata</taxon>
        <taxon>Astacidea</taxon>
        <taxon>Nephropoidea</taxon>
        <taxon>Nephropidae</taxon>
        <taxon>Homarus</taxon>
    </lineage>
</organism>
<protein>
    <submittedName>
        <fullName evidence="2">Uncharacterized protein</fullName>
    </submittedName>
</protein>
<evidence type="ECO:0000256" key="1">
    <source>
        <dbReference type="SAM" id="MobiDB-lite"/>
    </source>
</evidence>
<dbReference type="AlphaFoldDB" id="A0A8J5JRT3"/>
<dbReference type="EMBL" id="JAHLQT010026502">
    <property type="protein sequence ID" value="KAG7163127.1"/>
    <property type="molecule type" value="Genomic_DNA"/>
</dbReference>
<keyword evidence="3" id="KW-1185">Reference proteome</keyword>
<accession>A0A8J5JRT3</accession>